<name>A0A9I9E3M9_CUCME</name>
<accession>A0A9I9E3M9</accession>
<dbReference type="AlphaFoldDB" id="A0A9I9E3M9"/>
<reference evidence="1" key="1">
    <citation type="submission" date="2023-03" db="UniProtKB">
        <authorList>
            <consortium name="EnsemblPlants"/>
        </authorList>
    </citation>
    <scope>IDENTIFICATION</scope>
</reference>
<dbReference type="Gramene" id="MELO3C028241.2.1">
    <property type="protein sequence ID" value="MELO3C028241.2.1"/>
    <property type="gene ID" value="MELO3C028241.2"/>
</dbReference>
<protein>
    <submittedName>
        <fullName evidence="1">Uncharacterized protein</fullName>
    </submittedName>
</protein>
<proteinExistence type="predicted"/>
<sequence length="50" mass="5425">IDAARRVRFRLADARLIGFGCLGELRLRLADAARLGGWFGFTTAGSEVCV</sequence>
<organism evidence="1">
    <name type="scientific">Cucumis melo</name>
    <name type="common">Muskmelon</name>
    <dbReference type="NCBI Taxonomy" id="3656"/>
    <lineage>
        <taxon>Eukaryota</taxon>
        <taxon>Viridiplantae</taxon>
        <taxon>Streptophyta</taxon>
        <taxon>Embryophyta</taxon>
        <taxon>Tracheophyta</taxon>
        <taxon>Spermatophyta</taxon>
        <taxon>Magnoliopsida</taxon>
        <taxon>eudicotyledons</taxon>
        <taxon>Gunneridae</taxon>
        <taxon>Pentapetalae</taxon>
        <taxon>rosids</taxon>
        <taxon>fabids</taxon>
        <taxon>Cucurbitales</taxon>
        <taxon>Cucurbitaceae</taxon>
        <taxon>Benincaseae</taxon>
        <taxon>Cucumis</taxon>
    </lineage>
</organism>
<dbReference type="EnsemblPlants" id="MELO3C028241.2.1">
    <property type="protein sequence ID" value="MELO3C028241.2.1"/>
    <property type="gene ID" value="MELO3C028241.2"/>
</dbReference>
<evidence type="ECO:0000313" key="1">
    <source>
        <dbReference type="EnsemblPlants" id="MELO3C028241.2.1"/>
    </source>
</evidence>